<proteinExistence type="predicted"/>
<feature type="non-terminal residue" evidence="3">
    <location>
        <position position="1"/>
    </location>
</feature>
<dbReference type="EMBL" id="AP015042">
    <property type="protein sequence ID" value="BAT98052.1"/>
    <property type="molecule type" value="Genomic_DNA"/>
</dbReference>
<protein>
    <submittedName>
        <fullName evidence="3">Uncharacterized protein</fullName>
    </submittedName>
</protein>
<keyword evidence="2" id="KW-0812">Transmembrane</keyword>
<name>A0A0S3SYT7_PHAAN</name>
<sequence length="148" mass="17039">NGTANNLLNISSNESHLSQDPQNQPCPIGVLLPAQLRQVPPGRHPEPRRQKLYHQPHDGGPHQQPKQGVTCNRTSLKIPFEVPRVQKRHAHQQPWPCEQPQLPPRKRRHRRGPCCAGRLQVKYLHLVLGCIHGVFLFFFFFFVCMFPV</sequence>
<keyword evidence="2" id="KW-1133">Transmembrane helix</keyword>
<evidence type="ECO:0000256" key="2">
    <source>
        <dbReference type="SAM" id="Phobius"/>
    </source>
</evidence>
<feature type="transmembrane region" description="Helical" evidence="2">
    <location>
        <begin position="123"/>
        <end position="146"/>
    </location>
</feature>
<dbReference type="AlphaFoldDB" id="A0A0S3SYT7"/>
<keyword evidence="4" id="KW-1185">Reference proteome</keyword>
<feature type="compositionally biased region" description="Basic and acidic residues" evidence="1">
    <location>
        <begin position="43"/>
        <end position="60"/>
    </location>
</feature>
<dbReference type="Proteomes" id="UP000291084">
    <property type="component" value="Chromosome 9"/>
</dbReference>
<organism evidence="3 4">
    <name type="scientific">Vigna angularis var. angularis</name>
    <dbReference type="NCBI Taxonomy" id="157739"/>
    <lineage>
        <taxon>Eukaryota</taxon>
        <taxon>Viridiplantae</taxon>
        <taxon>Streptophyta</taxon>
        <taxon>Embryophyta</taxon>
        <taxon>Tracheophyta</taxon>
        <taxon>Spermatophyta</taxon>
        <taxon>Magnoliopsida</taxon>
        <taxon>eudicotyledons</taxon>
        <taxon>Gunneridae</taxon>
        <taxon>Pentapetalae</taxon>
        <taxon>rosids</taxon>
        <taxon>fabids</taxon>
        <taxon>Fabales</taxon>
        <taxon>Fabaceae</taxon>
        <taxon>Papilionoideae</taxon>
        <taxon>50 kb inversion clade</taxon>
        <taxon>NPAAA clade</taxon>
        <taxon>indigoferoid/millettioid clade</taxon>
        <taxon>Phaseoleae</taxon>
        <taxon>Vigna</taxon>
    </lineage>
</organism>
<reference evidence="3 4" key="1">
    <citation type="journal article" date="2015" name="Sci. Rep.">
        <title>The power of single molecule real-time sequencing technology in the de novo assembly of a eukaryotic genome.</title>
        <authorList>
            <person name="Sakai H."/>
            <person name="Naito K."/>
            <person name="Ogiso-Tanaka E."/>
            <person name="Takahashi Y."/>
            <person name="Iseki K."/>
            <person name="Muto C."/>
            <person name="Satou K."/>
            <person name="Teruya K."/>
            <person name="Shiroma A."/>
            <person name="Shimoji M."/>
            <person name="Hirano T."/>
            <person name="Itoh T."/>
            <person name="Kaga A."/>
            <person name="Tomooka N."/>
        </authorList>
    </citation>
    <scope>NUCLEOTIDE SEQUENCE [LARGE SCALE GENOMIC DNA]</scope>
    <source>
        <strain evidence="4">cv. Shumari</strain>
    </source>
</reference>
<keyword evidence="2" id="KW-0472">Membrane</keyword>
<feature type="region of interest" description="Disordered" evidence="1">
    <location>
        <begin position="89"/>
        <end position="108"/>
    </location>
</feature>
<evidence type="ECO:0000313" key="3">
    <source>
        <dbReference type="EMBL" id="BAT98052.1"/>
    </source>
</evidence>
<gene>
    <name evidence="3" type="primary">Vigan.09G166500</name>
    <name evidence="3" type="ORF">VIGAN_09166500</name>
</gene>
<feature type="region of interest" description="Disordered" evidence="1">
    <location>
        <begin position="38"/>
        <end position="69"/>
    </location>
</feature>
<evidence type="ECO:0000313" key="4">
    <source>
        <dbReference type="Proteomes" id="UP000291084"/>
    </source>
</evidence>
<accession>A0A0S3SYT7</accession>
<evidence type="ECO:0000256" key="1">
    <source>
        <dbReference type="SAM" id="MobiDB-lite"/>
    </source>
</evidence>